<dbReference type="Proteomes" id="UP000652219">
    <property type="component" value="Unassembled WGS sequence"/>
</dbReference>
<evidence type="ECO:0000313" key="2">
    <source>
        <dbReference type="EMBL" id="KAF6780967.1"/>
    </source>
</evidence>
<dbReference type="EMBL" id="WIGN01001079">
    <property type="protein sequence ID" value="KAF6780967.1"/>
    <property type="molecule type" value="Genomic_DNA"/>
</dbReference>
<feature type="region of interest" description="Disordered" evidence="1">
    <location>
        <begin position="202"/>
        <end position="269"/>
    </location>
</feature>
<proteinExistence type="predicted"/>
<name>A0A8H6MEZ3_9PEZI</name>
<feature type="compositionally biased region" description="Basic and acidic residues" evidence="1">
    <location>
        <begin position="224"/>
        <end position="233"/>
    </location>
</feature>
<dbReference type="AlphaFoldDB" id="A0A8H6MEZ3"/>
<evidence type="ECO:0000256" key="1">
    <source>
        <dbReference type="SAM" id="MobiDB-lite"/>
    </source>
</evidence>
<feature type="compositionally biased region" description="Basic and acidic residues" evidence="1">
    <location>
        <begin position="240"/>
        <end position="256"/>
    </location>
</feature>
<sequence>METQPVVVDNVKPVGSVVPSKAARLGSVQSEESQPGGKCDDAVKAVANLAVSEPGLKVQQQPVTCSGVKPEEVRSIVAESASKLRSDMSGHITTAVGGSNREIKVAIQTMADAMSSLLKGNMEVISTQLGKPCAGCSAAEKHLSQLMQEIGQLKKDVEVVETVREELQIALEGVTHEREKEQQESDKVIESLEAELANVKEQYDQLRQPTSSNSSRGSHSSRSSQEHGYEQSRDRRRRHREGEHREKERVKGRRELSSTQRGILSKFVT</sequence>
<reference evidence="2 3" key="1">
    <citation type="journal article" date="2020" name="Phytopathology">
        <title>Genome Sequence Resources of Colletotrichum truncatum, C. plurivorum, C. musicola, and C. sojae: Four Species Pathogenic to Soybean (Glycine max).</title>
        <authorList>
            <person name="Rogerio F."/>
            <person name="Boufleur T.R."/>
            <person name="Ciampi-Guillardi M."/>
            <person name="Sukno S.A."/>
            <person name="Thon M.R."/>
            <person name="Massola Junior N.S."/>
            <person name="Baroncelli R."/>
        </authorList>
    </citation>
    <scope>NUCLEOTIDE SEQUENCE [LARGE SCALE GENOMIC DNA]</scope>
    <source>
        <strain evidence="2 3">LFN0009</strain>
    </source>
</reference>
<gene>
    <name evidence="2" type="ORF">CSOJ01_16110</name>
</gene>
<protein>
    <submittedName>
        <fullName evidence="2">Uncharacterized protein</fullName>
    </submittedName>
</protein>
<feature type="compositionally biased region" description="Polar residues" evidence="1">
    <location>
        <begin position="257"/>
        <end position="269"/>
    </location>
</feature>
<accession>A0A8H6MEZ3</accession>
<evidence type="ECO:0000313" key="3">
    <source>
        <dbReference type="Proteomes" id="UP000652219"/>
    </source>
</evidence>
<feature type="compositionally biased region" description="Low complexity" evidence="1">
    <location>
        <begin position="211"/>
        <end position="223"/>
    </location>
</feature>
<organism evidence="2 3">
    <name type="scientific">Colletotrichum sojae</name>
    <dbReference type="NCBI Taxonomy" id="2175907"/>
    <lineage>
        <taxon>Eukaryota</taxon>
        <taxon>Fungi</taxon>
        <taxon>Dikarya</taxon>
        <taxon>Ascomycota</taxon>
        <taxon>Pezizomycotina</taxon>
        <taxon>Sordariomycetes</taxon>
        <taxon>Hypocreomycetidae</taxon>
        <taxon>Glomerellales</taxon>
        <taxon>Glomerellaceae</taxon>
        <taxon>Colletotrichum</taxon>
        <taxon>Colletotrichum orchidearum species complex</taxon>
    </lineage>
</organism>
<keyword evidence="3" id="KW-1185">Reference proteome</keyword>
<comment type="caution">
    <text evidence="2">The sequence shown here is derived from an EMBL/GenBank/DDBJ whole genome shotgun (WGS) entry which is preliminary data.</text>
</comment>